<name>A0A5B7FLX7_PORTR</name>
<sequence>MDDELLICKVYEQHRKRNISWHNNWIHAKPTVPGYVQKQNDDLMKLKEEIKNPEYCIRLFWTDKWVDEVCEQSKLYAAQISLSSDNVTKENLILFMTILVISGYNRLPTRRLYWCESPDVFNLFISESMRRDMFEEIMRCLHFAHNMKIREDKFYKVRI</sequence>
<organism evidence="2 3">
    <name type="scientific">Portunus trituberculatus</name>
    <name type="common">Swimming crab</name>
    <name type="synonym">Neptunus trituberculatus</name>
    <dbReference type="NCBI Taxonomy" id="210409"/>
    <lineage>
        <taxon>Eukaryota</taxon>
        <taxon>Metazoa</taxon>
        <taxon>Ecdysozoa</taxon>
        <taxon>Arthropoda</taxon>
        <taxon>Crustacea</taxon>
        <taxon>Multicrustacea</taxon>
        <taxon>Malacostraca</taxon>
        <taxon>Eumalacostraca</taxon>
        <taxon>Eucarida</taxon>
        <taxon>Decapoda</taxon>
        <taxon>Pleocyemata</taxon>
        <taxon>Brachyura</taxon>
        <taxon>Eubrachyura</taxon>
        <taxon>Portunoidea</taxon>
        <taxon>Portunidae</taxon>
        <taxon>Portuninae</taxon>
        <taxon>Portunus</taxon>
    </lineage>
</organism>
<evidence type="ECO:0000313" key="2">
    <source>
        <dbReference type="EMBL" id="MPC46209.1"/>
    </source>
</evidence>
<keyword evidence="3" id="KW-1185">Reference proteome</keyword>
<dbReference type="InterPro" id="IPR052638">
    <property type="entry name" value="PiggyBac_TE-derived"/>
</dbReference>
<dbReference type="EMBL" id="VSRR010007096">
    <property type="protein sequence ID" value="MPC46209.1"/>
    <property type="molecule type" value="Genomic_DNA"/>
</dbReference>
<dbReference type="OrthoDB" id="7789792at2759"/>
<dbReference type="PANTHER" id="PTHR47055">
    <property type="entry name" value="DDE_TNP_1_7 DOMAIN-CONTAINING PROTEIN"/>
    <property type="match status" value="1"/>
</dbReference>
<accession>A0A5B7FLX7</accession>
<reference evidence="2 3" key="1">
    <citation type="submission" date="2019-05" db="EMBL/GenBank/DDBJ databases">
        <title>Another draft genome of Portunus trituberculatus and its Hox gene families provides insights of decapod evolution.</title>
        <authorList>
            <person name="Jeong J.-H."/>
            <person name="Song I."/>
            <person name="Kim S."/>
            <person name="Choi T."/>
            <person name="Kim D."/>
            <person name="Ryu S."/>
            <person name="Kim W."/>
        </authorList>
    </citation>
    <scope>NUCLEOTIDE SEQUENCE [LARGE SCALE GENOMIC DNA]</scope>
    <source>
        <tissue evidence="2">Muscle</tissue>
    </source>
</reference>
<dbReference type="InterPro" id="IPR029526">
    <property type="entry name" value="PGBD"/>
</dbReference>
<protein>
    <submittedName>
        <fullName evidence="2">PiggyBac transposable element-derived protein 3</fullName>
    </submittedName>
</protein>
<dbReference type="Pfam" id="PF13843">
    <property type="entry name" value="DDE_Tnp_1_7"/>
    <property type="match status" value="1"/>
</dbReference>
<gene>
    <name evidence="2" type="primary">PGBD3_2</name>
    <name evidence="2" type="ORF">E2C01_039923</name>
</gene>
<dbReference type="GO" id="GO:0043565">
    <property type="term" value="F:sequence-specific DNA binding"/>
    <property type="evidence" value="ECO:0007669"/>
    <property type="project" value="TreeGrafter"/>
</dbReference>
<dbReference type="AlphaFoldDB" id="A0A5B7FLX7"/>
<comment type="caution">
    <text evidence="2">The sequence shown here is derived from an EMBL/GenBank/DDBJ whole genome shotgun (WGS) entry which is preliminary data.</text>
</comment>
<feature type="domain" description="PiggyBac transposable element-derived protein" evidence="1">
    <location>
        <begin position="53"/>
        <end position="158"/>
    </location>
</feature>
<dbReference type="PANTHER" id="PTHR47055:SF3">
    <property type="entry name" value="PHORBOL-ESTER_DAG-TYPE DOMAIN-CONTAINING PROTEIN"/>
    <property type="match status" value="1"/>
</dbReference>
<evidence type="ECO:0000259" key="1">
    <source>
        <dbReference type="Pfam" id="PF13843"/>
    </source>
</evidence>
<proteinExistence type="predicted"/>
<dbReference type="Proteomes" id="UP000324222">
    <property type="component" value="Unassembled WGS sequence"/>
</dbReference>
<evidence type="ECO:0000313" key="3">
    <source>
        <dbReference type="Proteomes" id="UP000324222"/>
    </source>
</evidence>